<name>Q0UUW5_PHANO</name>
<organism evidence="2 3">
    <name type="scientific">Phaeosphaeria nodorum (strain SN15 / ATCC MYA-4574 / FGSC 10173)</name>
    <name type="common">Glume blotch fungus</name>
    <name type="synonym">Parastagonospora nodorum</name>
    <dbReference type="NCBI Taxonomy" id="321614"/>
    <lineage>
        <taxon>Eukaryota</taxon>
        <taxon>Fungi</taxon>
        <taxon>Dikarya</taxon>
        <taxon>Ascomycota</taxon>
        <taxon>Pezizomycotina</taxon>
        <taxon>Dothideomycetes</taxon>
        <taxon>Pleosporomycetidae</taxon>
        <taxon>Pleosporales</taxon>
        <taxon>Pleosporineae</taxon>
        <taxon>Phaeosphaeriaceae</taxon>
        <taxon>Parastagonospora</taxon>
    </lineage>
</organism>
<evidence type="ECO:0000256" key="1">
    <source>
        <dbReference type="SAM" id="MobiDB-lite"/>
    </source>
</evidence>
<protein>
    <submittedName>
        <fullName evidence="2">Uncharacterized protein</fullName>
    </submittedName>
</protein>
<feature type="region of interest" description="Disordered" evidence="1">
    <location>
        <begin position="43"/>
        <end position="62"/>
    </location>
</feature>
<dbReference type="Proteomes" id="UP000001055">
    <property type="component" value="Unassembled WGS sequence"/>
</dbReference>
<dbReference type="InParanoid" id="Q0UUW5"/>
<evidence type="ECO:0000313" key="2">
    <source>
        <dbReference type="EMBL" id="EAT88209.1"/>
    </source>
</evidence>
<reference evidence="3" key="1">
    <citation type="journal article" date="2007" name="Plant Cell">
        <title>Dothideomycete-plant interactions illuminated by genome sequencing and EST analysis of the wheat pathogen Stagonospora nodorum.</title>
        <authorList>
            <person name="Hane J.K."/>
            <person name="Lowe R.G."/>
            <person name="Solomon P.S."/>
            <person name="Tan K.C."/>
            <person name="Schoch C.L."/>
            <person name="Spatafora J.W."/>
            <person name="Crous P.W."/>
            <person name="Kodira C."/>
            <person name="Birren B.W."/>
            <person name="Galagan J.E."/>
            <person name="Torriani S.F."/>
            <person name="McDonald B.A."/>
            <person name="Oliver R.P."/>
        </authorList>
    </citation>
    <scope>NUCLEOTIDE SEQUENCE [LARGE SCALE GENOMIC DNA]</scope>
    <source>
        <strain evidence="3">SN15 / ATCC MYA-4574 / FGSC 10173</strain>
    </source>
</reference>
<dbReference type="KEGG" id="pno:SNOG_04449"/>
<evidence type="ECO:0000313" key="3">
    <source>
        <dbReference type="Proteomes" id="UP000001055"/>
    </source>
</evidence>
<accession>Q0UUW5</accession>
<dbReference type="RefSeq" id="XP_001794866.1">
    <property type="nucleotide sequence ID" value="XM_001794814.1"/>
</dbReference>
<proteinExistence type="predicted"/>
<gene>
    <name evidence="2" type="ORF">SNOG_04449</name>
</gene>
<dbReference type="AlphaFoldDB" id="Q0UUW5"/>
<dbReference type="VEuPathDB" id="FungiDB:JI435_044500"/>
<dbReference type="GeneID" id="5971734"/>
<dbReference type="EMBL" id="CH445330">
    <property type="protein sequence ID" value="EAT88209.1"/>
    <property type="molecule type" value="Genomic_DNA"/>
</dbReference>
<sequence length="62" mass="7277">MSARRPNTRLDQVRSQFLKVLYRWDETRLDEFRALFLSRASKDNASDPACTSEPPHTKQHDS</sequence>